<organism evidence="2 3">
    <name type="scientific">Puccinia sorghi</name>
    <dbReference type="NCBI Taxonomy" id="27349"/>
    <lineage>
        <taxon>Eukaryota</taxon>
        <taxon>Fungi</taxon>
        <taxon>Dikarya</taxon>
        <taxon>Basidiomycota</taxon>
        <taxon>Pucciniomycotina</taxon>
        <taxon>Pucciniomycetes</taxon>
        <taxon>Pucciniales</taxon>
        <taxon>Pucciniaceae</taxon>
        <taxon>Puccinia</taxon>
    </lineage>
</organism>
<comment type="caution">
    <text evidence="2">The sequence shown here is derived from an EMBL/GenBank/DDBJ whole genome shotgun (WGS) entry which is preliminary data.</text>
</comment>
<dbReference type="OrthoDB" id="2504991at2759"/>
<dbReference type="VEuPathDB" id="FungiDB:VP01_1178g2"/>
<protein>
    <submittedName>
        <fullName evidence="2">Uncharacterized protein</fullName>
    </submittedName>
</protein>
<dbReference type="AlphaFoldDB" id="A0A0L6VR54"/>
<dbReference type="Proteomes" id="UP000037035">
    <property type="component" value="Unassembled WGS sequence"/>
</dbReference>
<name>A0A0L6VR54_9BASI</name>
<proteinExistence type="predicted"/>
<feature type="region of interest" description="Disordered" evidence="1">
    <location>
        <begin position="85"/>
        <end position="114"/>
    </location>
</feature>
<feature type="compositionally biased region" description="Basic and acidic residues" evidence="1">
    <location>
        <begin position="104"/>
        <end position="114"/>
    </location>
</feature>
<accession>A0A0L6VR54</accession>
<reference evidence="2 3" key="1">
    <citation type="submission" date="2015-08" db="EMBL/GenBank/DDBJ databases">
        <title>Next Generation Sequencing and Analysis of the Genome of Puccinia sorghi L Schw, the Causal Agent of Maize Common Rust.</title>
        <authorList>
            <person name="Rochi L."/>
            <person name="Burguener G."/>
            <person name="Darino M."/>
            <person name="Turjanski A."/>
            <person name="Kreff E."/>
            <person name="Dieguez M.J."/>
            <person name="Sacco F."/>
        </authorList>
    </citation>
    <scope>NUCLEOTIDE SEQUENCE [LARGE SCALE GENOMIC DNA]</scope>
    <source>
        <strain evidence="2 3">RO10H11247</strain>
    </source>
</reference>
<dbReference type="EMBL" id="LAVV01001987">
    <property type="protein sequence ID" value="KNZ63174.1"/>
    <property type="molecule type" value="Genomic_DNA"/>
</dbReference>
<evidence type="ECO:0000313" key="2">
    <source>
        <dbReference type="EMBL" id="KNZ63174.1"/>
    </source>
</evidence>
<gene>
    <name evidence="2" type="ORF">VP01_1178g2</name>
</gene>
<evidence type="ECO:0000313" key="3">
    <source>
        <dbReference type="Proteomes" id="UP000037035"/>
    </source>
</evidence>
<evidence type="ECO:0000256" key="1">
    <source>
        <dbReference type="SAM" id="MobiDB-lite"/>
    </source>
</evidence>
<keyword evidence="3" id="KW-1185">Reference proteome</keyword>
<sequence length="114" mass="13105">MTKPVGNRNVLSTTPLVRWCRQRLHRKRSSGEHVHYLTGAERRESGLMLSPPSSPPPQYELVMVLAEPLPKPIFPRISHLPPDWQHTLGPKNSVLRRSSQPDENLPRRDQISVY</sequence>